<dbReference type="Proteomes" id="UP001458880">
    <property type="component" value="Unassembled WGS sequence"/>
</dbReference>
<dbReference type="SUPFAM" id="SSF56112">
    <property type="entry name" value="Protein kinase-like (PK-like)"/>
    <property type="match status" value="1"/>
</dbReference>
<comment type="function">
    <text evidence="7">Catalyzes the GTP-dependent phosphorylation of 5-hydroxy-L-lysine.</text>
</comment>
<evidence type="ECO:0000259" key="10">
    <source>
        <dbReference type="Pfam" id="PF01636"/>
    </source>
</evidence>
<comment type="catalytic activity">
    <reaction evidence="6">
        <text>(5R)-5-hydroxy-L-lysine + GTP = (5R)-5-phosphooxy-L-lysine + GDP + H(+)</text>
        <dbReference type="Rhea" id="RHEA:19049"/>
        <dbReference type="ChEBI" id="CHEBI:15378"/>
        <dbReference type="ChEBI" id="CHEBI:37565"/>
        <dbReference type="ChEBI" id="CHEBI:57882"/>
        <dbReference type="ChEBI" id="CHEBI:58189"/>
        <dbReference type="ChEBI" id="CHEBI:58357"/>
        <dbReference type="EC" id="2.7.1.81"/>
    </reaction>
</comment>
<dbReference type="InterPro" id="IPR011009">
    <property type="entry name" value="Kinase-like_dom_sf"/>
</dbReference>
<dbReference type="InterPro" id="IPR050249">
    <property type="entry name" value="Pseudomonas-type_ThrB"/>
</dbReference>
<dbReference type="GO" id="GO:0047992">
    <property type="term" value="F:hydroxylysine kinase activity"/>
    <property type="evidence" value="ECO:0007669"/>
    <property type="project" value="UniProtKB-EC"/>
</dbReference>
<comment type="subcellular location">
    <subcellularLocation>
        <location evidence="1">Cytoplasm</location>
    </subcellularLocation>
</comment>
<keyword evidence="5" id="KW-0418">Kinase</keyword>
<dbReference type="Pfam" id="PF01636">
    <property type="entry name" value="APH"/>
    <property type="match status" value="1"/>
</dbReference>
<protein>
    <recommendedName>
        <fullName evidence="9">Hydroxylysine kinase</fullName>
        <ecNumber evidence="8">2.7.1.81</ecNumber>
    </recommendedName>
</protein>
<evidence type="ECO:0000256" key="1">
    <source>
        <dbReference type="ARBA" id="ARBA00004496"/>
    </source>
</evidence>
<evidence type="ECO:0000256" key="6">
    <source>
        <dbReference type="ARBA" id="ARBA00036820"/>
    </source>
</evidence>
<dbReference type="FunFam" id="3.90.1200.10:FF:000007">
    <property type="entry name" value="hydroxylysine kinase isoform X1"/>
    <property type="match status" value="1"/>
</dbReference>
<gene>
    <name evidence="11" type="ORF">QE152_g18020</name>
</gene>
<feature type="domain" description="Aminoglycoside phosphotransferase" evidence="10">
    <location>
        <begin position="62"/>
        <end position="319"/>
    </location>
</feature>
<dbReference type="Gene3D" id="3.30.200.20">
    <property type="entry name" value="Phosphorylase Kinase, domain 1"/>
    <property type="match status" value="1"/>
</dbReference>
<evidence type="ECO:0000256" key="9">
    <source>
        <dbReference type="ARBA" id="ARBA00040505"/>
    </source>
</evidence>
<comment type="caution">
    <text evidence="11">The sequence shown here is derived from an EMBL/GenBank/DDBJ whole genome shotgun (WGS) entry which is preliminary data.</text>
</comment>
<keyword evidence="3" id="KW-0963">Cytoplasm</keyword>
<organism evidence="11 12">
    <name type="scientific">Popillia japonica</name>
    <name type="common">Japanese beetle</name>
    <dbReference type="NCBI Taxonomy" id="7064"/>
    <lineage>
        <taxon>Eukaryota</taxon>
        <taxon>Metazoa</taxon>
        <taxon>Ecdysozoa</taxon>
        <taxon>Arthropoda</taxon>
        <taxon>Hexapoda</taxon>
        <taxon>Insecta</taxon>
        <taxon>Pterygota</taxon>
        <taxon>Neoptera</taxon>
        <taxon>Endopterygota</taxon>
        <taxon>Coleoptera</taxon>
        <taxon>Polyphaga</taxon>
        <taxon>Scarabaeiformia</taxon>
        <taxon>Scarabaeidae</taxon>
        <taxon>Rutelinae</taxon>
        <taxon>Popillia</taxon>
    </lineage>
</organism>
<evidence type="ECO:0000256" key="4">
    <source>
        <dbReference type="ARBA" id="ARBA00022679"/>
    </source>
</evidence>
<keyword evidence="4" id="KW-0808">Transferase</keyword>
<dbReference type="GO" id="GO:0005737">
    <property type="term" value="C:cytoplasm"/>
    <property type="evidence" value="ECO:0007669"/>
    <property type="project" value="UniProtKB-SubCell"/>
</dbReference>
<dbReference type="PANTHER" id="PTHR21064:SF1">
    <property type="entry name" value="HYDROXYLYSINE KINASE"/>
    <property type="match status" value="1"/>
</dbReference>
<keyword evidence="12" id="KW-1185">Reference proteome</keyword>
<proteinExistence type="inferred from homology"/>
<accession>A0AAW1L4N0</accession>
<reference evidence="11 12" key="1">
    <citation type="journal article" date="2024" name="BMC Genomics">
        <title>De novo assembly and annotation of Popillia japonica's genome with initial clues to its potential as an invasive pest.</title>
        <authorList>
            <person name="Cucini C."/>
            <person name="Boschi S."/>
            <person name="Funari R."/>
            <person name="Cardaioli E."/>
            <person name="Iannotti N."/>
            <person name="Marturano G."/>
            <person name="Paoli F."/>
            <person name="Bruttini M."/>
            <person name="Carapelli A."/>
            <person name="Frati F."/>
            <person name="Nardi F."/>
        </authorList>
    </citation>
    <scope>NUCLEOTIDE SEQUENCE [LARGE SCALE GENOMIC DNA]</scope>
    <source>
        <strain evidence="11">DMR45628</strain>
    </source>
</reference>
<dbReference type="Gene3D" id="3.90.1200.10">
    <property type="match status" value="1"/>
</dbReference>
<dbReference type="EC" id="2.7.1.81" evidence="8"/>
<dbReference type="InterPro" id="IPR002575">
    <property type="entry name" value="Aminoglycoside_PTrfase"/>
</dbReference>
<evidence type="ECO:0000256" key="3">
    <source>
        <dbReference type="ARBA" id="ARBA00022490"/>
    </source>
</evidence>
<name>A0AAW1L4N0_POPJA</name>
<evidence type="ECO:0000256" key="8">
    <source>
        <dbReference type="ARBA" id="ARBA00038873"/>
    </source>
</evidence>
<dbReference type="PANTHER" id="PTHR21064">
    <property type="entry name" value="AMINOGLYCOSIDE PHOSPHOTRANSFERASE DOMAIN-CONTAINING PROTEIN-RELATED"/>
    <property type="match status" value="1"/>
</dbReference>
<comment type="similarity">
    <text evidence="2">Belongs to the aminoglycoside phosphotransferase family.</text>
</comment>
<sequence length="413" mass="47835">MTNSELLSPGENIRPQLTLDQAKQLVTKYYGFECESIVELDGYDDKNFKVTVRGNHEQDKNEHYVLKILNSLDSRTVDFIEAQNVLLLYLFNKNIPCSVPQPTITKSLQYVSILVNKNIPCSVPQPTITKSYYAVVQLESGKHIVRLMNFFTGVTLLRAPNPPDNIFCEIGTFAANLDNIMKKFYHPVYDSHKTLWMLNCVPELKKFLFAIEDHPVYDSHKTLWMLNCVPELKKFLFAIEDREKRSFLEDIIDEFGNKVLTNVDKLEKGMIHGDINEQNIIVERNGEEWHFKSILDFGDSQYSCYLFELAITMAYAIILKQNMDIGGYVIRGYEKVRKIPEEEFNLLKICIEARICQSLTMGAYTNTLDPNNAYILTAYILTTAKPGWKILRELRSVTNEELLEKWRQLPLEE</sequence>
<dbReference type="AlphaFoldDB" id="A0AAW1L4N0"/>
<evidence type="ECO:0000313" key="11">
    <source>
        <dbReference type="EMBL" id="KAK9728305.1"/>
    </source>
</evidence>
<evidence type="ECO:0000256" key="2">
    <source>
        <dbReference type="ARBA" id="ARBA00006219"/>
    </source>
</evidence>
<evidence type="ECO:0000256" key="5">
    <source>
        <dbReference type="ARBA" id="ARBA00022777"/>
    </source>
</evidence>
<evidence type="ECO:0000256" key="7">
    <source>
        <dbReference type="ARBA" id="ARBA00037368"/>
    </source>
</evidence>
<dbReference type="EMBL" id="JASPKY010000171">
    <property type="protein sequence ID" value="KAK9728305.1"/>
    <property type="molecule type" value="Genomic_DNA"/>
</dbReference>
<evidence type="ECO:0000313" key="12">
    <source>
        <dbReference type="Proteomes" id="UP001458880"/>
    </source>
</evidence>